<reference evidence="1 2" key="2">
    <citation type="submission" date="2009-05" db="EMBL/GenBank/DDBJ databases">
        <authorList>
            <person name="Harkins D.M."/>
            <person name="DeShazer D."/>
            <person name="Woods D.E."/>
            <person name="Brinkac L.M."/>
            <person name="Brown K.A."/>
            <person name="Hung G.C."/>
            <person name="Tuanyok A."/>
            <person name="Zhang B."/>
            <person name="Nierman W.C."/>
        </authorList>
    </citation>
    <scope>NUCLEOTIDE SEQUENCE [LARGE SCALE GENOMIC DNA]</scope>
    <source>
        <strain evidence="1 2">1710a</strain>
    </source>
</reference>
<dbReference type="InterPro" id="IPR010064">
    <property type="entry name" value="HK97-gp10_tail"/>
</dbReference>
<proteinExistence type="predicted"/>
<evidence type="ECO:0000313" key="2">
    <source>
        <dbReference type="Proteomes" id="UP000001812"/>
    </source>
</evidence>
<dbReference type="HOGENOM" id="CLU_127674_5_1_4"/>
<protein>
    <submittedName>
        <fullName evidence="1">Phage protein, HK97 gp10 family</fullName>
    </submittedName>
</protein>
<sequence>MSSIQIIGLADLRADFEKLAKSQSTKALRRATVAGAKVIRDEARKRAPKKTGKLRRNIVSAALRQKDAPGLATAGVRVRTKGKADSPNNAFYWRFDEFGTQHMKAQPFMRPAFDASIGEAEGAIRTELARAIDRVLGGRR</sequence>
<dbReference type="Pfam" id="PF04883">
    <property type="entry name" value="HK97-gp10_like"/>
    <property type="match status" value="1"/>
</dbReference>
<gene>
    <name evidence="1" type="ORF">BURPS1710A_1927</name>
</gene>
<name>A0A0E1W764_BURPE</name>
<accession>A0A0E1W764</accession>
<dbReference type="RefSeq" id="WP_004526670.1">
    <property type="nucleotide sequence ID" value="NZ_CM000832.1"/>
</dbReference>
<dbReference type="Proteomes" id="UP000001812">
    <property type="component" value="Chromosome I"/>
</dbReference>
<dbReference type="EMBL" id="CM000832">
    <property type="protein sequence ID" value="EET09075.1"/>
    <property type="molecule type" value="Genomic_DNA"/>
</dbReference>
<dbReference type="AlphaFoldDB" id="A0A0E1W764"/>
<evidence type="ECO:0000313" key="1">
    <source>
        <dbReference type="EMBL" id="EET09075.1"/>
    </source>
</evidence>
<dbReference type="NCBIfam" id="TIGR01725">
    <property type="entry name" value="phge_HK97_gp10"/>
    <property type="match status" value="1"/>
</dbReference>
<organism evidence="1 2">
    <name type="scientific">Burkholderia pseudomallei 1710a</name>
    <dbReference type="NCBI Taxonomy" id="320371"/>
    <lineage>
        <taxon>Bacteria</taxon>
        <taxon>Pseudomonadati</taxon>
        <taxon>Pseudomonadota</taxon>
        <taxon>Betaproteobacteria</taxon>
        <taxon>Burkholderiales</taxon>
        <taxon>Burkholderiaceae</taxon>
        <taxon>Burkholderia</taxon>
        <taxon>pseudomallei group</taxon>
    </lineage>
</organism>
<reference evidence="2" key="1">
    <citation type="submission" date="2007-08" db="EMBL/GenBank/DDBJ databases">
        <title>Annotation of Burkholderia pseudomallei 1710a.</title>
        <authorList>
            <person name="Harkins D.M."/>
            <person name="DeShazer D."/>
            <person name="Woods D.E."/>
            <person name="Brinkac L.M."/>
            <person name="Brown K.A."/>
            <person name="Hung G.C."/>
            <person name="Tuanyok A."/>
            <person name="Zhang B."/>
            <person name="Nierman W.C."/>
        </authorList>
    </citation>
    <scope>NUCLEOTIDE SEQUENCE [LARGE SCALE GENOMIC DNA]</scope>
    <source>
        <strain evidence="2">1710a</strain>
    </source>
</reference>